<dbReference type="Pfam" id="PF07627">
    <property type="entry name" value="PSCyt3"/>
    <property type="match status" value="1"/>
</dbReference>
<dbReference type="InterPro" id="IPR013039">
    <property type="entry name" value="DUF1588"/>
</dbReference>
<dbReference type="KEGG" id="lcre:Pla8534_00320"/>
<evidence type="ECO:0000256" key="1">
    <source>
        <dbReference type="ARBA" id="ARBA00022617"/>
    </source>
</evidence>
<dbReference type="InterPro" id="IPR036909">
    <property type="entry name" value="Cyt_c-like_dom_sf"/>
</dbReference>
<keyword evidence="3 4" id="KW-0408">Iron</keyword>
<sequence length="870" mass="97912" precursor="true">MLRHVSIASLFCIVAGSTAFAADEVVPSFAAFDREVKPVLAKLCFGCHGPEKQEADLRLDQLDPDLFEGQDGGKWEEVYDQLGGGEMPPKDESQPTAAERKVITDWLHQEMTRAVALQLGTGGGVVMRRLTRYEYNYSLQDLLGQGVDYTETLPEDRAGHDGLKNNGSVLGMSPLLFDAYAATAKEAVRKALASREKPQTFFNGDAPTAEDRKALESPEIPKIFRYREEFAEFRPRPLKMQPIGTYDDGVVMYPGASLGLQYRDRPWEGRFRIRIRAGGLPDAQGLPPRLRVLLGFQRAAQTVSKNLVAEIAVTVRPENSEVFELTGYVENFPMPTKYVRTDSCLKIWLEHADPIAPQPLRRPIKIVDERRKLERAFAADPVDPAVVTMSKKKIAELEAELEKQDLDFAAWIDQQSRLYVDWLEFEGPYFDTWPPKTRVDLLPQPEQLDDPVYVRDVLRRFMKRSWRRPVTEEEVEPFAVAFSASSKVLGSDEALIDRLATVLTSPHFLYLVEPVGDSAGRQLTAHELATRLSYFVWASTPDEALTELADEGTLSTPEVLRKQVARMLDDPKAARFARHFATQWLNLDEMQKVAVNPEYYRHFESKTKEAMSEEPVAYFYHVLNLDRSALEFFDSDYAVVNQQLAAHYGLEGVRGPAFRPVRVAPDQHRGGLLTQAAFMLANSDGSDSHPILRGKWLLERLLNDPPPPPPADVPDLPKGDPEFVKLPLKEQLAIHRKQPACASCHDALDPWGLALENFDAIGQWRIEAPMMPPPAKGKPKMIPVDAAVELPGGASINGLEGLKKHLLAEKKEAFAEGFVRRLLAYALGRSVQWSDREEVDALTQRLMSQHDYRLRPLIEDIVLSEAFRSR</sequence>
<feature type="chain" id="PRO_5022227376" description="Cytochrome c domain-containing protein" evidence="6">
    <location>
        <begin position="22"/>
        <end position="870"/>
    </location>
</feature>
<evidence type="ECO:0000256" key="4">
    <source>
        <dbReference type="PROSITE-ProRule" id="PRU00433"/>
    </source>
</evidence>
<keyword evidence="6" id="KW-0732">Signal</keyword>
<feature type="domain" description="Cytochrome c" evidence="7">
    <location>
        <begin position="714"/>
        <end position="850"/>
    </location>
</feature>
<name>A0A518DKC8_9BACT</name>
<keyword evidence="5" id="KW-0175">Coiled coil</keyword>
<dbReference type="SUPFAM" id="SSF46626">
    <property type="entry name" value="Cytochrome c"/>
    <property type="match status" value="1"/>
</dbReference>
<gene>
    <name evidence="8" type="ORF">Pla8534_00320</name>
</gene>
<dbReference type="GO" id="GO:0046872">
    <property type="term" value="F:metal ion binding"/>
    <property type="evidence" value="ECO:0007669"/>
    <property type="project" value="UniProtKB-KW"/>
</dbReference>
<accession>A0A518DKC8</accession>
<dbReference type="GO" id="GO:0020037">
    <property type="term" value="F:heme binding"/>
    <property type="evidence" value="ECO:0007669"/>
    <property type="project" value="InterPro"/>
</dbReference>
<reference evidence="8 9" key="1">
    <citation type="submission" date="2019-02" db="EMBL/GenBank/DDBJ databases">
        <title>Deep-cultivation of Planctomycetes and their phenomic and genomic characterization uncovers novel biology.</title>
        <authorList>
            <person name="Wiegand S."/>
            <person name="Jogler M."/>
            <person name="Boedeker C."/>
            <person name="Pinto D."/>
            <person name="Vollmers J."/>
            <person name="Rivas-Marin E."/>
            <person name="Kohn T."/>
            <person name="Peeters S.H."/>
            <person name="Heuer A."/>
            <person name="Rast P."/>
            <person name="Oberbeckmann S."/>
            <person name="Bunk B."/>
            <person name="Jeske O."/>
            <person name="Meyerdierks A."/>
            <person name="Storesund J.E."/>
            <person name="Kallscheuer N."/>
            <person name="Luecker S."/>
            <person name="Lage O.M."/>
            <person name="Pohl T."/>
            <person name="Merkel B.J."/>
            <person name="Hornburger P."/>
            <person name="Mueller R.-W."/>
            <person name="Bruemmer F."/>
            <person name="Labrenz M."/>
            <person name="Spormann A.M."/>
            <person name="Op den Camp H."/>
            <person name="Overmann J."/>
            <person name="Amann R."/>
            <person name="Jetten M.S.M."/>
            <person name="Mascher T."/>
            <person name="Medema M.H."/>
            <person name="Devos D.P."/>
            <person name="Kaster A.-K."/>
            <person name="Ovreas L."/>
            <person name="Rohde M."/>
            <person name="Galperin M.Y."/>
            <person name="Jogler C."/>
        </authorList>
    </citation>
    <scope>NUCLEOTIDE SEQUENCE [LARGE SCALE GENOMIC DNA]</scope>
    <source>
        <strain evidence="8 9">Pla85_3_4</strain>
    </source>
</reference>
<evidence type="ECO:0000256" key="6">
    <source>
        <dbReference type="SAM" id="SignalP"/>
    </source>
</evidence>
<dbReference type="GO" id="GO:0009055">
    <property type="term" value="F:electron transfer activity"/>
    <property type="evidence" value="ECO:0007669"/>
    <property type="project" value="InterPro"/>
</dbReference>
<dbReference type="RefSeq" id="WP_197442847.1">
    <property type="nucleotide sequence ID" value="NZ_CP036433.1"/>
</dbReference>
<evidence type="ECO:0000256" key="3">
    <source>
        <dbReference type="ARBA" id="ARBA00023004"/>
    </source>
</evidence>
<dbReference type="Pfam" id="PF07635">
    <property type="entry name" value="PSCyt1"/>
    <property type="match status" value="1"/>
</dbReference>
<dbReference type="Pfam" id="PF07624">
    <property type="entry name" value="PSD2"/>
    <property type="match status" value="1"/>
</dbReference>
<dbReference type="PROSITE" id="PS51007">
    <property type="entry name" value="CYTC"/>
    <property type="match status" value="1"/>
</dbReference>
<dbReference type="InterPro" id="IPR009056">
    <property type="entry name" value="Cyt_c-like_dom"/>
</dbReference>
<evidence type="ECO:0000259" key="7">
    <source>
        <dbReference type="PROSITE" id="PS51007"/>
    </source>
</evidence>
<feature type="coiled-coil region" evidence="5">
    <location>
        <begin position="387"/>
        <end position="414"/>
    </location>
</feature>
<organism evidence="8 9">
    <name type="scientific">Lignipirellula cremea</name>
    <dbReference type="NCBI Taxonomy" id="2528010"/>
    <lineage>
        <taxon>Bacteria</taxon>
        <taxon>Pseudomonadati</taxon>
        <taxon>Planctomycetota</taxon>
        <taxon>Planctomycetia</taxon>
        <taxon>Pirellulales</taxon>
        <taxon>Pirellulaceae</taxon>
        <taxon>Lignipirellula</taxon>
    </lineage>
</organism>
<dbReference type="AlphaFoldDB" id="A0A518DKC8"/>
<dbReference type="Pfam" id="PF07626">
    <property type="entry name" value="PSD3"/>
    <property type="match status" value="1"/>
</dbReference>
<evidence type="ECO:0000313" key="8">
    <source>
        <dbReference type="EMBL" id="QDU92287.1"/>
    </source>
</evidence>
<dbReference type="InterPro" id="IPR013036">
    <property type="entry name" value="DUF1587"/>
</dbReference>
<dbReference type="InterPro" id="IPR013042">
    <property type="entry name" value="DUF1592"/>
</dbReference>
<evidence type="ECO:0000313" key="9">
    <source>
        <dbReference type="Proteomes" id="UP000317648"/>
    </source>
</evidence>
<dbReference type="InterPro" id="IPR011429">
    <property type="entry name" value="Cyt_c_Planctomycete-type"/>
</dbReference>
<proteinExistence type="predicted"/>
<dbReference type="EMBL" id="CP036433">
    <property type="protein sequence ID" value="QDU92287.1"/>
    <property type="molecule type" value="Genomic_DNA"/>
</dbReference>
<keyword evidence="2 4" id="KW-0479">Metal-binding</keyword>
<evidence type="ECO:0000256" key="2">
    <source>
        <dbReference type="ARBA" id="ARBA00022723"/>
    </source>
</evidence>
<keyword evidence="1 4" id="KW-0349">Heme</keyword>
<dbReference type="Pfam" id="PF07631">
    <property type="entry name" value="PSD4"/>
    <property type="match status" value="1"/>
</dbReference>
<dbReference type="InterPro" id="IPR011478">
    <property type="entry name" value="DUF1585"/>
</dbReference>
<feature type="signal peptide" evidence="6">
    <location>
        <begin position="1"/>
        <end position="21"/>
    </location>
</feature>
<evidence type="ECO:0000256" key="5">
    <source>
        <dbReference type="SAM" id="Coils"/>
    </source>
</evidence>
<dbReference type="Pfam" id="PF07637">
    <property type="entry name" value="PSD5"/>
    <property type="match status" value="1"/>
</dbReference>
<protein>
    <recommendedName>
        <fullName evidence="7">Cytochrome c domain-containing protein</fullName>
    </recommendedName>
</protein>
<dbReference type="Proteomes" id="UP000317648">
    <property type="component" value="Chromosome"/>
</dbReference>
<dbReference type="InterPro" id="IPR013043">
    <property type="entry name" value="DUF1595"/>
</dbReference>
<keyword evidence="9" id="KW-1185">Reference proteome</keyword>